<name>A0A2T7PH50_POMCA</name>
<accession>A0A2T7PH50</accession>
<comment type="caution">
    <text evidence="1">The sequence shown here is derived from an EMBL/GenBank/DDBJ whole genome shotgun (WGS) entry which is preliminary data.</text>
</comment>
<organism evidence="1 2">
    <name type="scientific">Pomacea canaliculata</name>
    <name type="common">Golden apple snail</name>
    <dbReference type="NCBI Taxonomy" id="400727"/>
    <lineage>
        <taxon>Eukaryota</taxon>
        <taxon>Metazoa</taxon>
        <taxon>Spiralia</taxon>
        <taxon>Lophotrochozoa</taxon>
        <taxon>Mollusca</taxon>
        <taxon>Gastropoda</taxon>
        <taxon>Caenogastropoda</taxon>
        <taxon>Architaenioglossa</taxon>
        <taxon>Ampullarioidea</taxon>
        <taxon>Ampullariidae</taxon>
        <taxon>Pomacea</taxon>
    </lineage>
</organism>
<keyword evidence="2" id="KW-1185">Reference proteome</keyword>
<dbReference type="EMBL" id="PZQS01000004">
    <property type="protein sequence ID" value="PVD32710.1"/>
    <property type="molecule type" value="Genomic_DNA"/>
</dbReference>
<gene>
    <name evidence="1" type="ORF">C0Q70_08155</name>
</gene>
<evidence type="ECO:0000313" key="1">
    <source>
        <dbReference type="EMBL" id="PVD32710.1"/>
    </source>
</evidence>
<evidence type="ECO:0000313" key="2">
    <source>
        <dbReference type="Proteomes" id="UP000245119"/>
    </source>
</evidence>
<protein>
    <submittedName>
        <fullName evidence="1">Uncharacterized protein</fullName>
    </submittedName>
</protein>
<reference evidence="1 2" key="1">
    <citation type="submission" date="2018-04" db="EMBL/GenBank/DDBJ databases">
        <title>The genome of golden apple snail Pomacea canaliculata provides insight into stress tolerance and invasive adaptation.</title>
        <authorList>
            <person name="Liu C."/>
            <person name="Liu B."/>
            <person name="Ren Y."/>
            <person name="Zhang Y."/>
            <person name="Wang H."/>
            <person name="Li S."/>
            <person name="Jiang F."/>
            <person name="Yin L."/>
            <person name="Zhang G."/>
            <person name="Qian W."/>
            <person name="Fan W."/>
        </authorList>
    </citation>
    <scope>NUCLEOTIDE SEQUENCE [LARGE SCALE GENOMIC DNA]</scope>
    <source>
        <strain evidence="1">SZHN2017</strain>
        <tissue evidence="1">Muscle</tissue>
    </source>
</reference>
<proteinExistence type="predicted"/>
<sequence length="108" mass="11851">MRAAVWGGSIRPPLPRQLPCHRRVNLFADRTATAKESQLGCKCVCVKDEARQTDLQIVHQIMAGALAAAIYLLMRKSEFCLHPPLHDLALNLPPSVARAEMATCYGLG</sequence>
<dbReference type="AlphaFoldDB" id="A0A2T7PH50"/>
<dbReference type="Proteomes" id="UP000245119">
    <property type="component" value="Linkage Group LG4"/>
</dbReference>